<dbReference type="RefSeq" id="WP_310058612.1">
    <property type="nucleotide sequence ID" value="NZ_JAVDVQ010000012.1"/>
</dbReference>
<dbReference type="EMBL" id="JAVDVQ010000012">
    <property type="protein sequence ID" value="MDR7083605.1"/>
    <property type="molecule type" value="Genomic_DNA"/>
</dbReference>
<dbReference type="Proteomes" id="UP001252243">
    <property type="component" value="Unassembled WGS sequence"/>
</dbReference>
<feature type="transmembrane region" description="Helical" evidence="2">
    <location>
        <begin position="533"/>
        <end position="554"/>
    </location>
</feature>
<keyword evidence="2" id="KW-1133">Transmembrane helix</keyword>
<evidence type="ECO:0000256" key="2">
    <source>
        <dbReference type="SAM" id="Phobius"/>
    </source>
</evidence>
<reference evidence="3 4" key="1">
    <citation type="submission" date="2023-07" db="EMBL/GenBank/DDBJ databases">
        <title>Sorghum-associated microbial communities from plants grown in Nebraska, USA.</title>
        <authorList>
            <person name="Schachtman D."/>
        </authorList>
    </citation>
    <scope>NUCLEOTIDE SEQUENCE [LARGE SCALE GENOMIC DNA]</scope>
    <source>
        <strain evidence="3 4">BE167</strain>
    </source>
</reference>
<accession>A0ABU1UET2</accession>
<organism evidence="3 4">
    <name type="scientific">Arthrobacter ginsengisoli</name>
    <dbReference type="NCBI Taxonomy" id="1356565"/>
    <lineage>
        <taxon>Bacteria</taxon>
        <taxon>Bacillati</taxon>
        <taxon>Actinomycetota</taxon>
        <taxon>Actinomycetes</taxon>
        <taxon>Micrococcales</taxon>
        <taxon>Micrococcaceae</taxon>
        <taxon>Arthrobacter</taxon>
    </lineage>
</organism>
<keyword evidence="2" id="KW-0472">Membrane</keyword>
<keyword evidence="4" id="KW-1185">Reference proteome</keyword>
<gene>
    <name evidence="3" type="ORF">J2X01_002900</name>
</gene>
<proteinExistence type="predicted"/>
<name>A0ABU1UET2_9MICC</name>
<keyword evidence="2" id="KW-0812">Transmembrane</keyword>
<evidence type="ECO:0000313" key="4">
    <source>
        <dbReference type="Proteomes" id="UP001252243"/>
    </source>
</evidence>
<evidence type="ECO:0000313" key="3">
    <source>
        <dbReference type="EMBL" id="MDR7083605.1"/>
    </source>
</evidence>
<sequence>MEALTVFLAPRGITAGVREALTDWSGLGLIDSFIWIEPGMVSATRVNGLLVTAGNQDGVSLQSLAGTGSYDRIRLCVLVPGIAGHEQVDSSISQRIAEMLESSFGGRPVVRVRAVVARSGETAVLDGLAQGGWHNLVLSPEESAGPGLGHHQLYTTNDPFDWGVHAAATCAGVLGLWSGSTESLLDGEAPLPGERARLVRAFYRTMDTTAVGAELRDQVLSLGNGVPLPTYFGASAVYIEDSGLAARVMADQLWEKHGRSLHGEREHSAPQAVTAIGPWAAFKMMFGFLWAALKNAPRSWAQRVATRVKSETAAAVHGLVFGSAPSQYKVIVDGVDRDGLPVSWLEVREAAETLEKLLDDAGTPREHRAPADLASFWQDYADGALTLIDAGERVTALPPVQVGTQRAVLRRTSAAVPGPDSGFSDIPTPLAAVIQLDSLEPYDFLGTLSMEGRLQHAAGDPNLGIPASTALEALRRWKVVSEESYAVRVGTRIGQSLISVRSEVQQLLDQIRRAASADDMLAGVLARQKKLALWMKILLAALLLGLVVTAVLVAQETLDPLKGSGIGAGLAVVWLIATLLIFMNGQRELFHLMNARSQLLSDDEISRRNLSHALRDLHRLGGAYSQFLAWSRIIGTVLAEPFGRADDQARTQAKFVQGLPLNVKVGTATVQPAAVATAAAQLRHDIFAVGWLTRPWERAKATAGDLIGPRGYELTAHPEAIYRQSGDGELSLLRLWIGALDAAGTDSSPGQEIWAGVLKDITGPRSAISSGLVSTVSEVRDSAVVQTSLDAFMSGVDSTPDEGRLGHFDGAVLTDLARNAGRAAVERSVPFGSHSGLARQAGLIQLSGGIPQHEFLVARPADGNSWLGGAPQRASEDDTGGSFTMPEGPTF</sequence>
<evidence type="ECO:0000256" key="1">
    <source>
        <dbReference type="SAM" id="MobiDB-lite"/>
    </source>
</evidence>
<feature type="transmembrane region" description="Helical" evidence="2">
    <location>
        <begin position="566"/>
        <end position="583"/>
    </location>
</feature>
<feature type="region of interest" description="Disordered" evidence="1">
    <location>
        <begin position="866"/>
        <end position="891"/>
    </location>
</feature>
<comment type="caution">
    <text evidence="3">The sequence shown here is derived from an EMBL/GenBank/DDBJ whole genome shotgun (WGS) entry which is preliminary data.</text>
</comment>
<protein>
    <submittedName>
        <fullName evidence="3">Uncharacterized protein</fullName>
    </submittedName>
</protein>